<dbReference type="CDD" id="cd00075">
    <property type="entry name" value="HATPase"/>
    <property type="match status" value="1"/>
</dbReference>
<evidence type="ECO:0000256" key="12">
    <source>
        <dbReference type="ARBA" id="ARBA00023012"/>
    </source>
</evidence>
<gene>
    <name evidence="16" type="primary">rcsC_2</name>
    <name evidence="16" type="ORF">BACCIP111895_01206</name>
</gene>
<dbReference type="PANTHER" id="PTHR45453:SF1">
    <property type="entry name" value="PHOSPHATE REGULON SENSOR PROTEIN PHOR"/>
    <property type="match status" value="1"/>
</dbReference>
<dbReference type="SUPFAM" id="SSF55785">
    <property type="entry name" value="PYP-like sensor domain (PAS domain)"/>
    <property type="match status" value="1"/>
</dbReference>
<evidence type="ECO:0000256" key="10">
    <source>
        <dbReference type="ARBA" id="ARBA00022840"/>
    </source>
</evidence>
<evidence type="ECO:0000256" key="14">
    <source>
        <dbReference type="SAM" id="Phobius"/>
    </source>
</evidence>
<evidence type="ECO:0000256" key="9">
    <source>
        <dbReference type="ARBA" id="ARBA00022777"/>
    </source>
</evidence>
<keyword evidence="7 14" id="KW-0812">Transmembrane</keyword>
<evidence type="ECO:0000259" key="15">
    <source>
        <dbReference type="PROSITE" id="PS50109"/>
    </source>
</evidence>
<evidence type="ECO:0000256" key="4">
    <source>
        <dbReference type="ARBA" id="ARBA00022475"/>
    </source>
</evidence>
<protein>
    <recommendedName>
        <fullName evidence="3">histidine kinase</fullName>
        <ecNumber evidence="3">2.7.13.3</ecNumber>
    </recommendedName>
</protein>
<dbReference type="InterPro" id="IPR029151">
    <property type="entry name" value="Sensor-like_sf"/>
</dbReference>
<keyword evidence="17" id="KW-1185">Reference proteome</keyword>
<keyword evidence="11 14" id="KW-1133">Transmembrane helix</keyword>
<reference evidence="16" key="1">
    <citation type="submission" date="2022-04" db="EMBL/GenBank/DDBJ databases">
        <authorList>
            <person name="Criscuolo A."/>
        </authorList>
    </citation>
    <scope>NUCLEOTIDE SEQUENCE</scope>
    <source>
        <strain evidence="16">CIP111895</strain>
    </source>
</reference>
<dbReference type="EC" id="2.7.13.3" evidence="3"/>
<keyword evidence="6 16" id="KW-0808">Transferase</keyword>
<feature type="transmembrane region" description="Helical" evidence="14">
    <location>
        <begin position="60"/>
        <end position="81"/>
    </location>
</feature>
<evidence type="ECO:0000256" key="3">
    <source>
        <dbReference type="ARBA" id="ARBA00012438"/>
    </source>
</evidence>
<dbReference type="NCBIfam" id="TIGR00229">
    <property type="entry name" value="sensory_box"/>
    <property type="match status" value="1"/>
</dbReference>
<evidence type="ECO:0000256" key="5">
    <source>
        <dbReference type="ARBA" id="ARBA00022553"/>
    </source>
</evidence>
<sequence>MNLLELHSYFDIFYLKMSNSVQGTDAYSGYFSFTLIAKGKTLKTEKRTHDMKNMTIKKQLSLIFIIITIVPIGILGIFHSIEITDFISQTSKNQKYATQRLAESVETYVNFHVNYIESISYNLSQSQNSDREFMTMLLKGGKTKLPGFIELYVGNSEGKIIASYPCNRQNGEFLLGEDISNRDHFKEIKAAERTVVTPILLGRHSKKPLIMIAAPILYENQFQGYVLGTLDLTALTNLITDYDYGTGAYPVVEDQEQKIIYHPVQPSISKNYDVKNHKEQNHLEKRNRGDGEYYSTVYHRYEYLQFEMIPSLNWTVYVAKPASIKTESIRSALFLLGMVLFVTLLFTQYLSRLLSRRMLEPINVLLDYSAAIEEKSFSLKNFDRIQILNAAREFNLLLHRFYEMGSKVFQNREELINLNLDLERRIEERTKGLVLKNHQLELINRLNYQPLPVMEPQEFLSSTLKELSELVETPVTYAAEEEISTHAPLPIGQFSVPVSVTGKRLGYLFIGQMLDLPNQEFLQVFARSLAMVVYNDMLLAHLRNRNAILKTATENMNDGFVLVTKQAEITYANDLFAQTLELSHVQIVNKKLAAILSLIRFSEENYGEHLLSALDEQTSHVNFAINRKDGKQKHLSLTKFPVHDEEETFGFGLVLRDITKETEMDLLKNQLISFTSHEFKTPLTTLNSSIETLMRKDVEWEEAFIDEIFLGMTDDVKRLEQLTSDWLDIVKIDSNALVLIKEQTRIGSFVEGVLQGLRKPPFDQAKIIYTWTESSEQVLFFDMKRLEQVIRNIITNAIRYSRGNPTILVRIYEDDWNIFIDFQDNGIGMAAEHLLKIFDKFYHVDISRTRKTGGTGLGLAICKGILDSHGWKVNVASEINKGSTFTIVIPKVEQVNEC</sequence>
<dbReference type="CDD" id="cd00130">
    <property type="entry name" value="PAS"/>
    <property type="match status" value="1"/>
</dbReference>
<keyword evidence="10" id="KW-0067">ATP-binding</keyword>
<dbReference type="SUPFAM" id="SSF47384">
    <property type="entry name" value="Homodimeric domain of signal transducing histidine kinase"/>
    <property type="match status" value="1"/>
</dbReference>
<dbReference type="CDD" id="cd12914">
    <property type="entry name" value="PDC1_DGC_like"/>
    <property type="match status" value="1"/>
</dbReference>
<dbReference type="CDD" id="cd00082">
    <property type="entry name" value="HisKA"/>
    <property type="match status" value="1"/>
</dbReference>
<keyword evidence="4" id="KW-1003">Cell membrane</keyword>
<dbReference type="InterPro" id="IPR036097">
    <property type="entry name" value="HisK_dim/P_sf"/>
</dbReference>
<evidence type="ECO:0000256" key="6">
    <source>
        <dbReference type="ARBA" id="ARBA00022679"/>
    </source>
</evidence>
<organism evidence="16 17">
    <name type="scientific">Neobacillus rhizosphaerae</name>
    <dbReference type="NCBI Taxonomy" id="2880965"/>
    <lineage>
        <taxon>Bacteria</taxon>
        <taxon>Bacillati</taxon>
        <taxon>Bacillota</taxon>
        <taxon>Bacilli</taxon>
        <taxon>Bacillales</taxon>
        <taxon>Bacillaceae</taxon>
        <taxon>Neobacillus</taxon>
    </lineage>
</organism>
<dbReference type="InterPro" id="IPR033479">
    <property type="entry name" value="dCache_1"/>
</dbReference>
<dbReference type="PRINTS" id="PR00344">
    <property type="entry name" value="BCTRLSENSOR"/>
</dbReference>
<evidence type="ECO:0000256" key="13">
    <source>
        <dbReference type="ARBA" id="ARBA00023136"/>
    </source>
</evidence>
<dbReference type="Gene3D" id="3.30.450.20">
    <property type="entry name" value="PAS domain"/>
    <property type="match status" value="3"/>
</dbReference>
<dbReference type="Gene3D" id="3.30.565.10">
    <property type="entry name" value="Histidine kinase-like ATPase, C-terminal domain"/>
    <property type="match status" value="1"/>
</dbReference>
<dbReference type="Pfam" id="PF13426">
    <property type="entry name" value="PAS_9"/>
    <property type="match status" value="1"/>
</dbReference>
<accession>A0ABM9EN58</accession>
<keyword evidence="13 14" id="KW-0472">Membrane</keyword>
<name>A0ABM9EN58_9BACI</name>
<comment type="caution">
    <text evidence="16">The sequence shown here is derived from an EMBL/GenBank/DDBJ whole genome shotgun (WGS) entry which is preliminary data.</text>
</comment>
<comment type="subcellular location">
    <subcellularLocation>
        <location evidence="2">Cell membrane</location>
        <topology evidence="2">Multi-pass membrane protein</topology>
    </subcellularLocation>
</comment>
<keyword evidence="9 16" id="KW-0418">Kinase</keyword>
<dbReference type="SMART" id="SM00388">
    <property type="entry name" value="HisKA"/>
    <property type="match status" value="1"/>
</dbReference>
<evidence type="ECO:0000256" key="1">
    <source>
        <dbReference type="ARBA" id="ARBA00000085"/>
    </source>
</evidence>
<dbReference type="InterPro" id="IPR000014">
    <property type="entry name" value="PAS"/>
</dbReference>
<dbReference type="InterPro" id="IPR036890">
    <property type="entry name" value="HATPase_C_sf"/>
</dbReference>
<dbReference type="Pfam" id="PF02518">
    <property type="entry name" value="HATPase_c"/>
    <property type="match status" value="1"/>
</dbReference>
<evidence type="ECO:0000256" key="11">
    <source>
        <dbReference type="ARBA" id="ARBA00022989"/>
    </source>
</evidence>
<keyword evidence="8" id="KW-0547">Nucleotide-binding</keyword>
<dbReference type="InterPro" id="IPR003594">
    <property type="entry name" value="HATPase_dom"/>
</dbReference>
<evidence type="ECO:0000256" key="7">
    <source>
        <dbReference type="ARBA" id="ARBA00022692"/>
    </source>
</evidence>
<dbReference type="Pfam" id="PF00512">
    <property type="entry name" value="HisKA"/>
    <property type="match status" value="1"/>
</dbReference>
<keyword evidence="12" id="KW-0902">Two-component regulatory system</keyword>
<dbReference type="GO" id="GO:0004673">
    <property type="term" value="F:protein histidine kinase activity"/>
    <property type="evidence" value="ECO:0007669"/>
    <property type="project" value="UniProtKB-EC"/>
</dbReference>
<dbReference type="Gene3D" id="1.10.287.130">
    <property type="match status" value="1"/>
</dbReference>
<evidence type="ECO:0000313" key="16">
    <source>
        <dbReference type="EMBL" id="CAH2714052.1"/>
    </source>
</evidence>
<dbReference type="InterPro" id="IPR004358">
    <property type="entry name" value="Sig_transdc_His_kin-like_C"/>
</dbReference>
<dbReference type="InterPro" id="IPR003661">
    <property type="entry name" value="HisK_dim/P_dom"/>
</dbReference>
<dbReference type="PANTHER" id="PTHR45453">
    <property type="entry name" value="PHOSPHATE REGULON SENSOR PROTEIN PHOR"/>
    <property type="match status" value="1"/>
</dbReference>
<dbReference type="SMART" id="SM00387">
    <property type="entry name" value="HATPase_c"/>
    <property type="match status" value="1"/>
</dbReference>
<dbReference type="Pfam" id="PF02743">
    <property type="entry name" value="dCache_1"/>
    <property type="match status" value="1"/>
</dbReference>
<dbReference type="InterPro" id="IPR005467">
    <property type="entry name" value="His_kinase_dom"/>
</dbReference>
<dbReference type="EMBL" id="CALBWS010000005">
    <property type="protein sequence ID" value="CAH2714052.1"/>
    <property type="molecule type" value="Genomic_DNA"/>
</dbReference>
<feature type="transmembrane region" description="Helical" evidence="14">
    <location>
        <begin position="332"/>
        <end position="350"/>
    </location>
</feature>
<dbReference type="InterPro" id="IPR035965">
    <property type="entry name" value="PAS-like_dom_sf"/>
</dbReference>
<dbReference type="PROSITE" id="PS50109">
    <property type="entry name" value="HIS_KIN"/>
    <property type="match status" value="1"/>
</dbReference>
<proteinExistence type="predicted"/>
<dbReference type="InterPro" id="IPR050351">
    <property type="entry name" value="BphY/WalK/GraS-like"/>
</dbReference>
<evidence type="ECO:0000256" key="8">
    <source>
        <dbReference type="ARBA" id="ARBA00022741"/>
    </source>
</evidence>
<evidence type="ECO:0000256" key="2">
    <source>
        <dbReference type="ARBA" id="ARBA00004651"/>
    </source>
</evidence>
<feature type="domain" description="Histidine kinase" evidence="15">
    <location>
        <begin position="674"/>
        <end position="893"/>
    </location>
</feature>
<dbReference type="Proteomes" id="UP000838308">
    <property type="component" value="Unassembled WGS sequence"/>
</dbReference>
<evidence type="ECO:0000313" key="17">
    <source>
        <dbReference type="Proteomes" id="UP000838308"/>
    </source>
</evidence>
<comment type="catalytic activity">
    <reaction evidence="1">
        <text>ATP + protein L-histidine = ADP + protein N-phospho-L-histidine.</text>
        <dbReference type="EC" id="2.7.13.3"/>
    </reaction>
</comment>
<dbReference type="SUPFAM" id="SSF55874">
    <property type="entry name" value="ATPase domain of HSP90 chaperone/DNA topoisomerase II/histidine kinase"/>
    <property type="match status" value="1"/>
</dbReference>
<dbReference type="SUPFAM" id="SSF103190">
    <property type="entry name" value="Sensory domain-like"/>
    <property type="match status" value="1"/>
</dbReference>
<keyword evidence="5" id="KW-0597">Phosphoprotein</keyword>